<accession>A0A540VTQ3</accession>
<name>A0A540VTQ3_9GAMM</name>
<feature type="domain" description="Polysaccharide pyruvyl transferase" evidence="1">
    <location>
        <begin position="34"/>
        <end position="280"/>
    </location>
</feature>
<proteinExistence type="predicted"/>
<reference evidence="2 3" key="1">
    <citation type="submission" date="2019-06" db="EMBL/GenBank/DDBJ databases">
        <title>Metagenome assembled Genome of Spiribacter salinus SL48-SHIP from the microbial mat of Salt Lake 48 (Novosibirsk region, Russia).</title>
        <authorList>
            <person name="Shipova A."/>
            <person name="Rozanov A.S."/>
            <person name="Bryanskaya A.V."/>
            <person name="Peltek S.E."/>
        </authorList>
    </citation>
    <scope>NUCLEOTIDE SEQUENCE [LARGE SCALE GENOMIC DNA]</scope>
    <source>
        <strain evidence="2">SL48-SHIP-2</strain>
    </source>
</reference>
<dbReference type="AlphaFoldDB" id="A0A540VTQ3"/>
<gene>
    <name evidence="2" type="ORF">FKY71_05090</name>
</gene>
<dbReference type="EMBL" id="VIFK01000023">
    <property type="protein sequence ID" value="TQF00130.1"/>
    <property type="molecule type" value="Genomic_DNA"/>
</dbReference>
<organism evidence="2 3">
    <name type="scientific">Spiribacter salinus</name>
    <dbReference type="NCBI Taxonomy" id="1335746"/>
    <lineage>
        <taxon>Bacteria</taxon>
        <taxon>Pseudomonadati</taxon>
        <taxon>Pseudomonadota</taxon>
        <taxon>Gammaproteobacteria</taxon>
        <taxon>Chromatiales</taxon>
        <taxon>Ectothiorhodospiraceae</taxon>
        <taxon>Spiribacter</taxon>
    </lineage>
</organism>
<dbReference type="Pfam" id="PF04230">
    <property type="entry name" value="PS_pyruv_trans"/>
    <property type="match status" value="1"/>
</dbReference>
<evidence type="ECO:0000259" key="1">
    <source>
        <dbReference type="Pfam" id="PF04230"/>
    </source>
</evidence>
<sequence>MCKVQYNDEATDSPSTVLSPAKHVALFGFYNRGNFGDDLMAVIIGTALQEHRIEFKVYGLPSKVREEFGFAGEDTISRLLENASVVVIGGGGFLLSQGSRLFDDEIKRLCDECEVRSIPIYMISVGGDGKPYDQLSPARQRVLDQAEFVTFRNQEDRLCLQGAASNKQVYVFSDIVWSTGAVLPFSRNPKGKGITIGVDASISEKRARVALRLLRMLERASLGRVQLVMVRQNWNDQRAGSYDDDISYGDGFEEFVRRVAALDIIVTQRLHVGLLGMSYGNSVFYVFPQAKTKLLMRRVGLSRCSIEHTWQYPKLLLLGCRKCFLRLCAPPARPNRQEMLWSSGQHVSMLLKRLDGTMRP</sequence>
<dbReference type="PANTHER" id="PTHR36836">
    <property type="entry name" value="COLANIC ACID BIOSYNTHESIS PROTEIN WCAK"/>
    <property type="match status" value="1"/>
</dbReference>
<evidence type="ECO:0000313" key="2">
    <source>
        <dbReference type="EMBL" id="TQF00130.1"/>
    </source>
</evidence>
<dbReference type="PANTHER" id="PTHR36836:SF1">
    <property type="entry name" value="COLANIC ACID BIOSYNTHESIS PROTEIN WCAK"/>
    <property type="match status" value="1"/>
</dbReference>
<dbReference type="Proteomes" id="UP000315400">
    <property type="component" value="Unassembled WGS sequence"/>
</dbReference>
<evidence type="ECO:0000313" key="3">
    <source>
        <dbReference type="Proteomes" id="UP000315400"/>
    </source>
</evidence>
<protein>
    <submittedName>
        <fullName evidence="2">Polysaccharide pyruvyl transferase family protein</fullName>
    </submittedName>
</protein>
<keyword evidence="2" id="KW-0808">Transferase</keyword>
<dbReference type="GO" id="GO:0016740">
    <property type="term" value="F:transferase activity"/>
    <property type="evidence" value="ECO:0007669"/>
    <property type="project" value="UniProtKB-KW"/>
</dbReference>
<dbReference type="InterPro" id="IPR007345">
    <property type="entry name" value="Polysacch_pyruvyl_Trfase"/>
</dbReference>
<comment type="caution">
    <text evidence="2">The sequence shown here is derived from an EMBL/GenBank/DDBJ whole genome shotgun (WGS) entry which is preliminary data.</text>
</comment>